<keyword evidence="3" id="KW-1185">Reference proteome</keyword>
<feature type="region of interest" description="Disordered" evidence="1">
    <location>
        <begin position="21"/>
        <end position="47"/>
    </location>
</feature>
<organism evidence="2 3">
    <name type="scientific">Bos mutus</name>
    <name type="common">wild yak</name>
    <dbReference type="NCBI Taxonomy" id="72004"/>
    <lineage>
        <taxon>Eukaryota</taxon>
        <taxon>Metazoa</taxon>
        <taxon>Chordata</taxon>
        <taxon>Craniata</taxon>
        <taxon>Vertebrata</taxon>
        <taxon>Euteleostomi</taxon>
        <taxon>Mammalia</taxon>
        <taxon>Eutheria</taxon>
        <taxon>Laurasiatheria</taxon>
        <taxon>Artiodactyla</taxon>
        <taxon>Ruminantia</taxon>
        <taxon>Pecora</taxon>
        <taxon>Bovidae</taxon>
        <taxon>Bovinae</taxon>
        <taxon>Bos</taxon>
    </lineage>
</organism>
<comment type="caution">
    <text evidence="2">The sequence shown here is derived from an EMBL/GenBank/DDBJ whole genome shotgun (WGS) entry which is preliminary data.</text>
</comment>
<name>A0A6B0R9G2_9CETA</name>
<sequence length="156" mass="17197">MLPGELNSKADKKTLSNFDGAVQKSAAKSHLSDRIRRSFKKGPQCVPGPPTSVTMPLDAVSLFGLTSIFILSHQAGPHQNLSPTSIYAAHRDLSLSMEQKPPDLRNYEKDYGLIPPGNALQKSIQLIRTSTFREEKGLGRISKKSHLMTKMTNHSE</sequence>
<evidence type="ECO:0000256" key="1">
    <source>
        <dbReference type="SAM" id="MobiDB-lite"/>
    </source>
</evidence>
<reference evidence="2" key="1">
    <citation type="submission" date="2019-10" db="EMBL/GenBank/DDBJ databases">
        <title>The sequence and de novo assembly of the wild yak genome.</title>
        <authorList>
            <person name="Liu Y."/>
        </authorList>
    </citation>
    <scope>NUCLEOTIDE SEQUENCE [LARGE SCALE GENOMIC DNA]</scope>
    <source>
        <strain evidence="2">WY2019</strain>
    </source>
</reference>
<dbReference type="AlphaFoldDB" id="A0A6B0R9G2"/>
<evidence type="ECO:0000313" key="2">
    <source>
        <dbReference type="EMBL" id="MXQ84816.1"/>
    </source>
</evidence>
<proteinExistence type="predicted"/>
<gene>
    <name evidence="2" type="ORF">E5288_WYG016763</name>
</gene>
<dbReference type="Proteomes" id="UP000322234">
    <property type="component" value="Unassembled WGS sequence"/>
</dbReference>
<dbReference type="EMBL" id="VBQZ03000022">
    <property type="protein sequence ID" value="MXQ84816.1"/>
    <property type="molecule type" value="Genomic_DNA"/>
</dbReference>
<accession>A0A6B0R9G2</accession>
<evidence type="ECO:0000313" key="3">
    <source>
        <dbReference type="Proteomes" id="UP000322234"/>
    </source>
</evidence>
<protein>
    <submittedName>
        <fullName evidence="2">Uncharacterized protein</fullName>
    </submittedName>
</protein>